<feature type="signal peptide" evidence="1">
    <location>
        <begin position="1"/>
        <end position="19"/>
    </location>
</feature>
<proteinExistence type="predicted"/>
<dbReference type="STRING" id="37625.SAMN05660420_01741"/>
<protein>
    <recommendedName>
        <fullName evidence="4">YD repeat-containing protein</fullName>
    </recommendedName>
</protein>
<name>A0A1H3ZZQ5_9BACT</name>
<evidence type="ECO:0000256" key="1">
    <source>
        <dbReference type="SAM" id="SignalP"/>
    </source>
</evidence>
<accession>A0A1H3ZZQ5</accession>
<dbReference type="Proteomes" id="UP000199409">
    <property type="component" value="Unassembled WGS sequence"/>
</dbReference>
<dbReference type="EMBL" id="FNQN01000004">
    <property type="protein sequence ID" value="SEA29140.1"/>
    <property type="molecule type" value="Genomic_DNA"/>
</dbReference>
<dbReference type="RefSeq" id="WP_092346864.1">
    <property type="nucleotide sequence ID" value="NZ_FNQN01000004.1"/>
</dbReference>
<keyword evidence="1" id="KW-0732">Signal</keyword>
<dbReference type="AlphaFoldDB" id="A0A1H3ZZQ5"/>
<feature type="chain" id="PRO_5011662108" description="YD repeat-containing protein" evidence="1">
    <location>
        <begin position="20"/>
        <end position="252"/>
    </location>
</feature>
<evidence type="ECO:0000313" key="2">
    <source>
        <dbReference type="EMBL" id="SEA29140.1"/>
    </source>
</evidence>
<gene>
    <name evidence="2" type="ORF">SAMN05660420_01741</name>
</gene>
<sequence>MKRLLWLLVLILLFIAGCGDNDSSSNGVSSGFTSSMIDDDTYYLSYEKDGETVQSTIYFSDGTATVIDEWYDSEGNYLYRGTYQLIVTLNDDGSLTATSSSSDEEDTLSESSDYTVEWSFDSDSWIDDWHTEIPDDWYETNEFTSDMIDNDIYYVSYQDGLYTVQETITFSGDAVLVSKNYYDDNGVWSSSEEDTSYVITLNDDGTLSGITNNGIVTFILVSETEEFLLVYAADDKYSYTGTDNWYFSDPTE</sequence>
<evidence type="ECO:0000313" key="3">
    <source>
        <dbReference type="Proteomes" id="UP000199409"/>
    </source>
</evidence>
<organism evidence="2 3">
    <name type="scientific">Desulfuromusa kysingii</name>
    <dbReference type="NCBI Taxonomy" id="37625"/>
    <lineage>
        <taxon>Bacteria</taxon>
        <taxon>Pseudomonadati</taxon>
        <taxon>Thermodesulfobacteriota</taxon>
        <taxon>Desulfuromonadia</taxon>
        <taxon>Desulfuromonadales</taxon>
        <taxon>Geopsychrobacteraceae</taxon>
        <taxon>Desulfuromusa</taxon>
    </lineage>
</organism>
<dbReference type="PROSITE" id="PS51257">
    <property type="entry name" value="PROKAR_LIPOPROTEIN"/>
    <property type="match status" value="1"/>
</dbReference>
<keyword evidence="3" id="KW-1185">Reference proteome</keyword>
<reference evidence="2 3" key="1">
    <citation type="submission" date="2016-10" db="EMBL/GenBank/DDBJ databases">
        <authorList>
            <person name="de Groot N.N."/>
        </authorList>
    </citation>
    <scope>NUCLEOTIDE SEQUENCE [LARGE SCALE GENOMIC DNA]</scope>
    <source>
        <strain evidence="2 3">DSM 7343</strain>
    </source>
</reference>
<evidence type="ECO:0008006" key="4">
    <source>
        <dbReference type="Google" id="ProtNLM"/>
    </source>
</evidence>